<feature type="compositionally biased region" description="Basic and acidic residues" evidence="1">
    <location>
        <begin position="129"/>
        <end position="138"/>
    </location>
</feature>
<feature type="compositionally biased region" description="Acidic residues" evidence="1">
    <location>
        <begin position="96"/>
        <end position="108"/>
    </location>
</feature>
<dbReference type="KEGG" id="vnx:VNE69_07254"/>
<dbReference type="AlphaFoldDB" id="A0AAX4JDV1"/>
<organism evidence="2 3">
    <name type="scientific">Vairimorpha necatrix</name>
    <dbReference type="NCBI Taxonomy" id="6039"/>
    <lineage>
        <taxon>Eukaryota</taxon>
        <taxon>Fungi</taxon>
        <taxon>Fungi incertae sedis</taxon>
        <taxon>Microsporidia</taxon>
        <taxon>Nosematidae</taxon>
        <taxon>Vairimorpha</taxon>
    </lineage>
</organism>
<evidence type="ECO:0000256" key="1">
    <source>
        <dbReference type="SAM" id="MobiDB-lite"/>
    </source>
</evidence>
<sequence>MEKSKSSELSYEFPEPNGNIVDTERKIKTYLRKYSINLPVEKDIERFSDKYNESVLVNKETVKNYLYSELMPPEICEYFQFNEKLDVEEIDKENISDLEWDSEEEEEDGRSSEDGDYKITGEDDEDSEASAHEEGDVL</sequence>
<feature type="region of interest" description="Disordered" evidence="1">
    <location>
        <begin position="93"/>
        <end position="138"/>
    </location>
</feature>
<dbReference type="Proteomes" id="UP001334084">
    <property type="component" value="Chromosome 7"/>
</dbReference>
<proteinExistence type="predicted"/>
<protein>
    <submittedName>
        <fullName evidence="2">Uncharacterized protein</fullName>
    </submittedName>
</protein>
<feature type="compositionally biased region" description="Basic and acidic residues" evidence="1">
    <location>
        <begin position="109"/>
        <end position="121"/>
    </location>
</feature>
<reference evidence="2" key="1">
    <citation type="journal article" date="2024" name="BMC Genomics">
        <title>Functional annotation of a divergent genome using sequence and structure-based similarity.</title>
        <authorList>
            <person name="Svedberg D."/>
            <person name="Winiger R.R."/>
            <person name="Berg A."/>
            <person name="Sharma H."/>
            <person name="Tellgren-Roth C."/>
            <person name="Debrunner-Vossbrinck B.A."/>
            <person name="Vossbrinck C.R."/>
            <person name="Barandun J."/>
        </authorList>
    </citation>
    <scope>NUCLEOTIDE SEQUENCE</scope>
    <source>
        <strain evidence="2">Illinois isolate</strain>
    </source>
</reference>
<gene>
    <name evidence="2" type="ORF">VNE69_07254</name>
</gene>
<dbReference type="RefSeq" id="XP_065330333.1">
    <property type="nucleotide sequence ID" value="XM_065474261.1"/>
</dbReference>
<evidence type="ECO:0000313" key="3">
    <source>
        <dbReference type="Proteomes" id="UP001334084"/>
    </source>
</evidence>
<keyword evidence="3" id="KW-1185">Reference proteome</keyword>
<evidence type="ECO:0000313" key="2">
    <source>
        <dbReference type="EMBL" id="WUR04188.1"/>
    </source>
</evidence>
<accession>A0AAX4JDV1</accession>
<dbReference type="EMBL" id="CP142732">
    <property type="protein sequence ID" value="WUR04188.1"/>
    <property type="molecule type" value="Genomic_DNA"/>
</dbReference>
<dbReference type="GeneID" id="90542010"/>
<name>A0AAX4JDV1_9MICR</name>